<dbReference type="GO" id="GO:0016757">
    <property type="term" value="F:glycosyltransferase activity"/>
    <property type="evidence" value="ECO:0007669"/>
    <property type="project" value="UniProtKB-KW"/>
</dbReference>
<dbReference type="EMBL" id="FMYW01000001">
    <property type="protein sequence ID" value="SDB97013.1"/>
    <property type="molecule type" value="Genomic_DNA"/>
</dbReference>
<dbReference type="PANTHER" id="PTHR22916:SF51">
    <property type="entry name" value="GLYCOSYLTRANSFERASE EPSH-RELATED"/>
    <property type="match status" value="1"/>
</dbReference>
<keyword evidence="5" id="KW-1185">Reference proteome</keyword>
<dbReference type="PANTHER" id="PTHR22916">
    <property type="entry name" value="GLYCOSYLTRANSFERASE"/>
    <property type="match status" value="1"/>
</dbReference>
<dbReference type="CDD" id="cd00761">
    <property type="entry name" value="Glyco_tranf_GTA_type"/>
    <property type="match status" value="1"/>
</dbReference>
<accession>A0A1G6HS89</accession>
<dbReference type="RefSeq" id="WP_093728977.1">
    <property type="nucleotide sequence ID" value="NZ_FMYW01000001.1"/>
</dbReference>
<evidence type="ECO:0000256" key="2">
    <source>
        <dbReference type="ARBA" id="ARBA00022679"/>
    </source>
</evidence>
<name>A0A1G6HS89_9FIRM</name>
<dbReference type="InterPro" id="IPR001173">
    <property type="entry name" value="Glyco_trans_2-like"/>
</dbReference>
<dbReference type="InterPro" id="IPR029044">
    <property type="entry name" value="Nucleotide-diphossugar_trans"/>
</dbReference>
<dbReference type="OrthoDB" id="1640114at2"/>
<evidence type="ECO:0000313" key="5">
    <source>
        <dbReference type="Proteomes" id="UP000198943"/>
    </source>
</evidence>
<keyword evidence="2 4" id="KW-0808">Transferase</keyword>
<proteinExistence type="predicted"/>
<dbReference type="Proteomes" id="UP000198943">
    <property type="component" value="Unassembled WGS sequence"/>
</dbReference>
<reference evidence="5" key="1">
    <citation type="submission" date="2016-10" db="EMBL/GenBank/DDBJ databases">
        <authorList>
            <person name="Varghese N."/>
            <person name="Submissions S."/>
        </authorList>
    </citation>
    <scope>NUCLEOTIDE SEQUENCE [LARGE SCALE GENOMIC DNA]</scope>
    <source>
        <strain evidence="5">DSM 11005</strain>
    </source>
</reference>
<evidence type="ECO:0000256" key="1">
    <source>
        <dbReference type="ARBA" id="ARBA00022676"/>
    </source>
</evidence>
<dbReference type="SUPFAM" id="SSF53448">
    <property type="entry name" value="Nucleotide-diphospho-sugar transferases"/>
    <property type="match status" value="1"/>
</dbReference>
<dbReference type="Pfam" id="PF00535">
    <property type="entry name" value="Glycos_transf_2"/>
    <property type="match status" value="1"/>
</dbReference>
<dbReference type="Gene3D" id="3.90.550.10">
    <property type="entry name" value="Spore Coat Polysaccharide Biosynthesis Protein SpsA, Chain A"/>
    <property type="match status" value="1"/>
</dbReference>
<keyword evidence="1" id="KW-0328">Glycosyltransferase</keyword>
<gene>
    <name evidence="4" type="ORF">SAMN04487864_101205</name>
</gene>
<dbReference type="AlphaFoldDB" id="A0A1G6HS89"/>
<sequence>MEPLISVIVPVYKVEAYMRQCIESIINQTYRNLEIILVDDGSPDNCGSICDEYAKKDKRIKVFHKKNGGLSDARNYGVVRTTGEYLSFVDSDDWIEPDMFELLVNTANRDRADLVNSGVYHNYSNQTVAIPAIEAKFADTIDSVKALIHGKMDPGAWGKIYRKSCISNIPFPCGHVFEEHATVYKFFLQAGKVVSIAKPLYHYRLRRKDAITETHTMANLYDYWLAHKSRYDYFLQDGRFNTDKKVINRLQYNCASAIAHVWRWCYENSAQEREQYASSFKEMQEFVSTHFSCFGEKGWPLFLRFSIFMARFNNEFVFALLYYMNLGYRRVRG</sequence>
<evidence type="ECO:0000313" key="4">
    <source>
        <dbReference type="EMBL" id="SDB97013.1"/>
    </source>
</evidence>
<feature type="domain" description="Glycosyltransferase 2-like" evidence="3">
    <location>
        <begin position="6"/>
        <end position="134"/>
    </location>
</feature>
<evidence type="ECO:0000259" key="3">
    <source>
        <dbReference type="Pfam" id="PF00535"/>
    </source>
</evidence>
<protein>
    <submittedName>
        <fullName evidence="4">Glycosyltransferase involved in cell wall bisynthesis</fullName>
    </submittedName>
</protein>
<organism evidence="4 5">
    <name type="scientific">Succiniclasticum ruminis</name>
    <dbReference type="NCBI Taxonomy" id="40841"/>
    <lineage>
        <taxon>Bacteria</taxon>
        <taxon>Bacillati</taxon>
        <taxon>Bacillota</taxon>
        <taxon>Negativicutes</taxon>
        <taxon>Acidaminococcales</taxon>
        <taxon>Acidaminococcaceae</taxon>
        <taxon>Succiniclasticum</taxon>
    </lineage>
</organism>